<accession>A0A1M4ZJB9</accession>
<dbReference type="AlphaFoldDB" id="A0A1M4ZJB9"/>
<proteinExistence type="inferred from homology"/>
<comment type="similarity">
    <text evidence="10 11">Belongs to the TonB-dependent receptor family.</text>
</comment>
<evidence type="ECO:0000256" key="2">
    <source>
        <dbReference type="ARBA" id="ARBA00022448"/>
    </source>
</evidence>
<evidence type="ECO:0000256" key="1">
    <source>
        <dbReference type="ARBA" id="ARBA00004571"/>
    </source>
</evidence>
<keyword evidence="3 10" id="KW-1134">Transmembrane beta strand</keyword>
<keyword evidence="8" id="KW-0675">Receptor</keyword>
<reference evidence="15 16" key="1">
    <citation type="submission" date="2016-11" db="EMBL/GenBank/DDBJ databases">
        <authorList>
            <person name="Jaros S."/>
            <person name="Januszkiewicz K."/>
            <person name="Wedrychowicz H."/>
        </authorList>
    </citation>
    <scope>NUCLEOTIDE SEQUENCE [LARGE SCALE GENOMIC DNA]</scope>
    <source>
        <strain evidence="15 16">DSM 10502</strain>
    </source>
</reference>
<dbReference type="RefSeq" id="WP_072936151.1">
    <property type="nucleotide sequence ID" value="NZ_FQUG01000008.1"/>
</dbReference>
<evidence type="ECO:0000313" key="15">
    <source>
        <dbReference type="EMBL" id="SHF17902.1"/>
    </source>
</evidence>
<dbReference type="InterPro" id="IPR012910">
    <property type="entry name" value="Plug_dom"/>
</dbReference>
<dbReference type="Proteomes" id="UP000184404">
    <property type="component" value="Unassembled WGS sequence"/>
</dbReference>
<evidence type="ECO:0000259" key="14">
    <source>
        <dbReference type="Pfam" id="PF07715"/>
    </source>
</evidence>
<evidence type="ECO:0000256" key="10">
    <source>
        <dbReference type="PROSITE-ProRule" id="PRU01360"/>
    </source>
</evidence>
<dbReference type="PANTHER" id="PTHR30069:SF29">
    <property type="entry name" value="HEMOGLOBIN AND HEMOGLOBIN-HAPTOGLOBIN-BINDING PROTEIN 1-RELATED"/>
    <property type="match status" value="1"/>
</dbReference>
<dbReference type="Pfam" id="PF07715">
    <property type="entry name" value="Plug"/>
    <property type="match status" value="1"/>
</dbReference>
<keyword evidence="9 10" id="KW-0998">Cell outer membrane</keyword>
<keyword evidence="16" id="KW-1185">Reference proteome</keyword>
<keyword evidence="7 10" id="KW-0472">Membrane</keyword>
<feature type="domain" description="TonB-dependent receptor plug" evidence="14">
    <location>
        <begin position="58"/>
        <end position="165"/>
    </location>
</feature>
<dbReference type="Gene3D" id="2.170.130.10">
    <property type="entry name" value="TonB-dependent receptor, plug domain"/>
    <property type="match status" value="1"/>
</dbReference>
<dbReference type="Gene3D" id="2.40.170.20">
    <property type="entry name" value="TonB-dependent receptor, beta-barrel domain"/>
    <property type="match status" value="1"/>
</dbReference>
<gene>
    <name evidence="15" type="ORF">SAMN02745190_02032</name>
</gene>
<organism evidence="15 16">
    <name type="scientific">Schwartzia succinivorans DSM 10502</name>
    <dbReference type="NCBI Taxonomy" id="1123243"/>
    <lineage>
        <taxon>Bacteria</taxon>
        <taxon>Bacillati</taxon>
        <taxon>Bacillota</taxon>
        <taxon>Negativicutes</taxon>
        <taxon>Selenomonadales</taxon>
        <taxon>Selenomonadaceae</taxon>
        <taxon>Schwartzia</taxon>
    </lineage>
</organism>
<dbReference type="SUPFAM" id="SSF56935">
    <property type="entry name" value="Porins"/>
    <property type="match status" value="1"/>
</dbReference>
<protein>
    <submittedName>
        <fullName evidence="15">Iron complex outermembrane recepter protein</fullName>
    </submittedName>
</protein>
<comment type="subcellular location">
    <subcellularLocation>
        <location evidence="1 10">Cell outer membrane</location>
        <topology evidence="1 10">Multi-pass membrane protein</topology>
    </subcellularLocation>
</comment>
<keyword evidence="5 12" id="KW-0732">Signal</keyword>
<evidence type="ECO:0000256" key="8">
    <source>
        <dbReference type="ARBA" id="ARBA00023170"/>
    </source>
</evidence>
<evidence type="ECO:0000313" key="16">
    <source>
        <dbReference type="Proteomes" id="UP000184404"/>
    </source>
</evidence>
<dbReference type="PANTHER" id="PTHR30069">
    <property type="entry name" value="TONB-DEPENDENT OUTER MEMBRANE RECEPTOR"/>
    <property type="match status" value="1"/>
</dbReference>
<dbReference type="CDD" id="cd01347">
    <property type="entry name" value="ligand_gated_channel"/>
    <property type="match status" value="1"/>
</dbReference>
<evidence type="ECO:0000256" key="12">
    <source>
        <dbReference type="SAM" id="SignalP"/>
    </source>
</evidence>
<keyword evidence="6 11" id="KW-0798">TonB box</keyword>
<evidence type="ECO:0000259" key="13">
    <source>
        <dbReference type="Pfam" id="PF00593"/>
    </source>
</evidence>
<dbReference type="OrthoDB" id="1631017at2"/>
<dbReference type="GO" id="GO:0015344">
    <property type="term" value="F:siderophore uptake transmembrane transporter activity"/>
    <property type="evidence" value="ECO:0007669"/>
    <property type="project" value="TreeGrafter"/>
</dbReference>
<keyword evidence="2 10" id="KW-0813">Transport</keyword>
<dbReference type="GO" id="GO:0009279">
    <property type="term" value="C:cell outer membrane"/>
    <property type="evidence" value="ECO:0007669"/>
    <property type="project" value="UniProtKB-SubCell"/>
</dbReference>
<evidence type="ECO:0000256" key="7">
    <source>
        <dbReference type="ARBA" id="ARBA00023136"/>
    </source>
</evidence>
<dbReference type="PROSITE" id="PS52016">
    <property type="entry name" value="TONB_DEPENDENT_REC_3"/>
    <property type="match status" value="1"/>
</dbReference>
<feature type="chain" id="PRO_5012883549" evidence="12">
    <location>
        <begin position="28"/>
        <end position="671"/>
    </location>
</feature>
<evidence type="ECO:0000256" key="11">
    <source>
        <dbReference type="RuleBase" id="RU003357"/>
    </source>
</evidence>
<dbReference type="InterPro" id="IPR036942">
    <property type="entry name" value="Beta-barrel_TonB_sf"/>
</dbReference>
<evidence type="ECO:0000256" key="9">
    <source>
        <dbReference type="ARBA" id="ARBA00023237"/>
    </source>
</evidence>
<dbReference type="GO" id="GO:0044718">
    <property type="term" value="P:siderophore transmembrane transport"/>
    <property type="evidence" value="ECO:0007669"/>
    <property type="project" value="TreeGrafter"/>
</dbReference>
<feature type="domain" description="TonB-dependent receptor-like beta-barrel" evidence="13">
    <location>
        <begin position="248"/>
        <end position="642"/>
    </location>
</feature>
<keyword evidence="4 10" id="KW-0812">Transmembrane</keyword>
<evidence type="ECO:0000256" key="6">
    <source>
        <dbReference type="ARBA" id="ARBA00023077"/>
    </source>
</evidence>
<dbReference type="InterPro" id="IPR039426">
    <property type="entry name" value="TonB-dep_rcpt-like"/>
</dbReference>
<feature type="signal peptide" evidence="12">
    <location>
        <begin position="1"/>
        <end position="27"/>
    </location>
</feature>
<evidence type="ECO:0000256" key="5">
    <source>
        <dbReference type="ARBA" id="ARBA00022729"/>
    </source>
</evidence>
<dbReference type="InterPro" id="IPR037066">
    <property type="entry name" value="Plug_dom_sf"/>
</dbReference>
<dbReference type="STRING" id="1123243.SAMN02745190_02032"/>
<sequence length="671" mass="75743">MKSKKKQMLLAAMAVSAMTLQPMAAYAEEAAAEGTAELDSYTLDDVVVTATRTEKREVDIPESTEVVTAEDIKAQGAHNALDAIRNVNGIIYKSTGPLGSAMGSMTNEIGIRGNDEGALVLVNGNPVSWRGQYNLQEIPADSIERIEIVKGGGSILYGSEAMSGVINIITKKDAPNSVTVGFGNYGQQKYHINAGMEGFSVSYDCNKWKSLKGLTSGDILDGKKNYGTYATDFNNIKNESISMNYKVNDHLDFLYGHYETEIDYDKYITSLTVTGKTKAKEGEHFNNRNYQTIRDMAQVNYHDKNWRGSLYFNTGTVESAGPTWYETKLTKPTKKFYNTREKNMTYGFDAQRNWNFGKKSTLIAGFSGQHEVYQYLATVYTENKAVRDVGRNNWGAFANWEQRFDDKNSFTFGARETWTTSAEKGQNYNNLSMAGQYLYKFDKDNSMYINVAQSFIMPTLAAMYKAEDYQYKPNPDLKPQKGINYELGWKRASGKHLWKAALFHQDVKDKITASFEKANNTWKYMNADFKNTGIEVSCDIEGKNGFSYNYGFTWQNPEEKQSGEKATKKYWDRKYGKFQLEGGVRYKKDKWHAALTATYLADRVQTGSSEHSFRTKPYLLTSLTVGYAPTELTEINLSIDNVLDRHDVLTHSSSAYYGPGINYMLSVTQKF</sequence>
<dbReference type="Pfam" id="PF00593">
    <property type="entry name" value="TonB_dep_Rec_b-barrel"/>
    <property type="match status" value="1"/>
</dbReference>
<name>A0A1M4ZJB9_9FIRM</name>
<dbReference type="EMBL" id="FQUG01000008">
    <property type="protein sequence ID" value="SHF17902.1"/>
    <property type="molecule type" value="Genomic_DNA"/>
</dbReference>
<dbReference type="InterPro" id="IPR000531">
    <property type="entry name" value="Beta-barrel_TonB"/>
</dbReference>
<evidence type="ECO:0000256" key="3">
    <source>
        <dbReference type="ARBA" id="ARBA00022452"/>
    </source>
</evidence>
<evidence type="ECO:0000256" key="4">
    <source>
        <dbReference type="ARBA" id="ARBA00022692"/>
    </source>
</evidence>